<evidence type="ECO:0000313" key="1">
    <source>
        <dbReference type="EMBL" id="GIY83158.1"/>
    </source>
</evidence>
<reference evidence="1 2" key="1">
    <citation type="submission" date="2021-06" db="EMBL/GenBank/DDBJ databases">
        <title>Caerostris extrusa draft genome.</title>
        <authorList>
            <person name="Kono N."/>
            <person name="Arakawa K."/>
        </authorList>
    </citation>
    <scope>NUCLEOTIDE SEQUENCE [LARGE SCALE GENOMIC DNA]</scope>
</reference>
<dbReference type="InterPro" id="IPR015943">
    <property type="entry name" value="WD40/YVTN_repeat-like_dom_sf"/>
</dbReference>
<dbReference type="Proteomes" id="UP001054945">
    <property type="component" value="Unassembled WGS sequence"/>
</dbReference>
<proteinExistence type="predicted"/>
<accession>A0AAV4WLG3</accession>
<evidence type="ECO:0000313" key="2">
    <source>
        <dbReference type="Proteomes" id="UP001054945"/>
    </source>
</evidence>
<organism evidence="1 2">
    <name type="scientific">Caerostris extrusa</name>
    <name type="common">Bark spider</name>
    <name type="synonym">Caerostris bankana</name>
    <dbReference type="NCBI Taxonomy" id="172846"/>
    <lineage>
        <taxon>Eukaryota</taxon>
        <taxon>Metazoa</taxon>
        <taxon>Ecdysozoa</taxon>
        <taxon>Arthropoda</taxon>
        <taxon>Chelicerata</taxon>
        <taxon>Arachnida</taxon>
        <taxon>Araneae</taxon>
        <taxon>Araneomorphae</taxon>
        <taxon>Entelegynae</taxon>
        <taxon>Araneoidea</taxon>
        <taxon>Araneidae</taxon>
        <taxon>Caerostris</taxon>
    </lineage>
</organism>
<dbReference type="Gene3D" id="2.130.10.10">
    <property type="entry name" value="YVTN repeat-like/Quinoprotein amine dehydrogenase"/>
    <property type="match status" value="1"/>
</dbReference>
<gene>
    <name evidence="1" type="primary">AVEN_50620_1</name>
    <name evidence="1" type="ORF">CEXT_198841</name>
</gene>
<dbReference type="AlphaFoldDB" id="A0AAV4WLG3"/>
<keyword evidence="2" id="KW-1185">Reference proteome</keyword>
<sequence length="314" mass="34888">MVTFSDEECVVGLKTLGVSVLNDGKSILAISEGHDEILRFDTCSGHVANRIFPGENRHLDCLLVSENGEVCVCGDAVQKPYPLYAWNVETGVLLRHFANPHHEFLVRLSKLNDDGRLLLATAKELLDSTPTFLVVYDTTTGSTVWQVRPESTSQPSLCASKLTERSSQPKGGLYALNIHTGEERFVITSTSNRIDRIQTAMNKTFLTWDSSSQCRCLRVWDMVTEYLIDKKFSSTLIKVCSVNAMPHKHVKYEIYAKIALTQEALSRLSLLITTSTTVFFSGDGSSIALLLCDKEEPALLSLKGTEHVQEVLQE</sequence>
<dbReference type="SUPFAM" id="SSF50998">
    <property type="entry name" value="Quinoprotein alcohol dehydrogenase-like"/>
    <property type="match status" value="1"/>
</dbReference>
<dbReference type="EMBL" id="BPLR01016346">
    <property type="protein sequence ID" value="GIY83158.1"/>
    <property type="molecule type" value="Genomic_DNA"/>
</dbReference>
<name>A0AAV4WLG3_CAEEX</name>
<dbReference type="InterPro" id="IPR011047">
    <property type="entry name" value="Quinoprotein_ADH-like_sf"/>
</dbReference>
<protein>
    <submittedName>
        <fullName evidence="1">Uncharacterized protein</fullName>
    </submittedName>
</protein>
<comment type="caution">
    <text evidence="1">The sequence shown here is derived from an EMBL/GenBank/DDBJ whole genome shotgun (WGS) entry which is preliminary data.</text>
</comment>